<dbReference type="RefSeq" id="WP_157400285.1">
    <property type="nucleotide sequence ID" value="NZ_WSEL01000009.1"/>
</dbReference>
<evidence type="ECO:0000256" key="1">
    <source>
        <dbReference type="ARBA" id="ARBA00001936"/>
    </source>
</evidence>
<keyword evidence="6" id="KW-0464">Manganese</keyword>
<comment type="cofactor">
    <cofactor evidence="2">
        <name>Mg(2+)</name>
        <dbReference type="ChEBI" id="CHEBI:18420"/>
    </cofactor>
</comment>
<dbReference type="EMBL" id="WSEL01000009">
    <property type="protein sequence ID" value="MVQ32316.1"/>
    <property type="molecule type" value="Genomic_DNA"/>
</dbReference>
<dbReference type="SUPFAM" id="SSF55811">
    <property type="entry name" value="Nudix"/>
    <property type="match status" value="1"/>
</dbReference>
<accession>A0A6N8J292</accession>
<keyword evidence="4 8" id="KW-0378">Hydrolase</keyword>
<keyword evidence="5" id="KW-0460">Magnesium</keyword>
<dbReference type="GO" id="GO:0016818">
    <property type="term" value="F:hydrolase activity, acting on acid anhydrides, in phosphorus-containing anhydrides"/>
    <property type="evidence" value="ECO:0007669"/>
    <property type="project" value="InterPro"/>
</dbReference>
<comment type="caution">
    <text evidence="8">The sequence shown here is derived from an EMBL/GenBank/DDBJ whole genome shotgun (WGS) entry which is preliminary data.</text>
</comment>
<dbReference type="Proteomes" id="UP000469385">
    <property type="component" value="Unassembled WGS sequence"/>
</dbReference>
<dbReference type="Gene3D" id="3.90.79.10">
    <property type="entry name" value="Nucleoside Triphosphate Pyrophosphohydrolase"/>
    <property type="match status" value="1"/>
</dbReference>
<comment type="cofactor">
    <cofactor evidence="1">
        <name>Mn(2+)</name>
        <dbReference type="ChEBI" id="CHEBI:29035"/>
    </cofactor>
</comment>
<keyword evidence="9" id="KW-1185">Reference proteome</keyword>
<dbReference type="GO" id="GO:0046872">
    <property type="term" value="F:metal ion binding"/>
    <property type="evidence" value="ECO:0007669"/>
    <property type="project" value="UniProtKB-KW"/>
</dbReference>
<evidence type="ECO:0000313" key="9">
    <source>
        <dbReference type="Proteomes" id="UP000469385"/>
    </source>
</evidence>
<evidence type="ECO:0000313" key="8">
    <source>
        <dbReference type="EMBL" id="MVQ32316.1"/>
    </source>
</evidence>
<dbReference type="AlphaFoldDB" id="A0A6N8J292"/>
<evidence type="ECO:0000256" key="3">
    <source>
        <dbReference type="ARBA" id="ARBA00022723"/>
    </source>
</evidence>
<dbReference type="SUPFAM" id="SSF56281">
    <property type="entry name" value="Metallo-hydrolase/oxidoreductase"/>
    <property type="match status" value="1"/>
</dbReference>
<dbReference type="PROSITE" id="PS51462">
    <property type="entry name" value="NUDIX"/>
    <property type="match status" value="1"/>
</dbReference>
<evidence type="ECO:0000256" key="4">
    <source>
        <dbReference type="ARBA" id="ARBA00022801"/>
    </source>
</evidence>
<dbReference type="InterPro" id="IPR015797">
    <property type="entry name" value="NUDIX_hydrolase-like_dom_sf"/>
</dbReference>
<evidence type="ECO:0000256" key="5">
    <source>
        <dbReference type="ARBA" id="ARBA00022842"/>
    </source>
</evidence>
<dbReference type="PANTHER" id="PTHR12318">
    <property type="entry name" value="TESTOSTERONE-REGULATED PROTEIN RP2"/>
    <property type="match status" value="1"/>
</dbReference>
<dbReference type="InterPro" id="IPR000086">
    <property type="entry name" value="NUDIX_hydrolase_dom"/>
</dbReference>
<name>A0A6N8J292_9BURK</name>
<evidence type="ECO:0000259" key="7">
    <source>
        <dbReference type="PROSITE" id="PS51462"/>
    </source>
</evidence>
<keyword evidence="3" id="KW-0479">Metal-binding</keyword>
<organism evidence="8 9">
    <name type="scientific">Ramlibacter pinisoli</name>
    <dbReference type="NCBI Taxonomy" id="2682844"/>
    <lineage>
        <taxon>Bacteria</taxon>
        <taxon>Pseudomonadati</taxon>
        <taxon>Pseudomonadota</taxon>
        <taxon>Betaproteobacteria</taxon>
        <taxon>Burkholderiales</taxon>
        <taxon>Comamonadaceae</taxon>
        <taxon>Ramlibacter</taxon>
    </lineage>
</organism>
<dbReference type="InterPro" id="IPR039121">
    <property type="entry name" value="NUDT19"/>
</dbReference>
<sequence>MPTPAVPTPATLRPAATVVIVRAGLKGPEVLMLLRAEKGDHNSGAWVFPGGLVDRGDRACHACCAGLDDAEASRRLGLAAGGLDFYVTAIRESFEEAGLLLAIDDRGAFPALDGPTGDALSALRKPIGRGELDFGAVCRDHGLRLATDRLHYIAHWITPPGMAKRFDTRFFLAVVPPSQRAAHDAVETLDHGWFRPADLLAGGDARKLLVVTRTMLQTVAGFDDVDGLLRWAESPRGVKTVTRRRCRDAQGPQVLMPDHPAWPEVGLLDPEGEGTAWCELRAGVPVRLSPLVRRFTHGDGNCYLIGDGARGWAVIDPPPSPDRDWLLALTGGREPVALSTGEARGVRATSPIPDLTLEALDTPGGTAWLLRQERMLFTGRWAPPRAELPPALGTVADWMAPARGFLVPLR</sequence>
<evidence type="ECO:0000256" key="2">
    <source>
        <dbReference type="ARBA" id="ARBA00001946"/>
    </source>
</evidence>
<feature type="domain" description="Nudix hydrolase" evidence="7">
    <location>
        <begin position="11"/>
        <end position="216"/>
    </location>
</feature>
<proteinExistence type="predicted"/>
<protein>
    <submittedName>
        <fullName evidence="8">NUDIX hydrolase</fullName>
    </submittedName>
</protein>
<reference evidence="8 9" key="1">
    <citation type="submission" date="2019-12" db="EMBL/GenBank/DDBJ databases">
        <authorList>
            <person name="Huq M.A."/>
        </authorList>
    </citation>
    <scope>NUCLEOTIDE SEQUENCE [LARGE SCALE GENOMIC DNA]</scope>
    <source>
        <strain evidence="8 9">MAH-25</strain>
    </source>
</reference>
<evidence type="ECO:0000256" key="6">
    <source>
        <dbReference type="ARBA" id="ARBA00023211"/>
    </source>
</evidence>
<gene>
    <name evidence="8" type="ORF">GON04_22865</name>
</gene>
<dbReference type="PANTHER" id="PTHR12318:SF0">
    <property type="entry name" value="ACYL-COENZYME A DIPHOSPHATASE NUDT19"/>
    <property type="match status" value="1"/>
</dbReference>
<dbReference type="InterPro" id="IPR036866">
    <property type="entry name" value="RibonucZ/Hydroxyglut_hydro"/>
</dbReference>
<dbReference type="CDD" id="cd18870">
    <property type="entry name" value="NUDIX_AcylCoAdiphos_Nudt19"/>
    <property type="match status" value="1"/>
</dbReference>